<dbReference type="InterPro" id="IPR029410">
    <property type="entry name" value="CAP_assoc"/>
</dbReference>
<dbReference type="InterPro" id="IPR014044">
    <property type="entry name" value="CAP_dom"/>
</dbReference>
<name>A0A366DX27_9BACI</name>
<gene>
    <name evidence="3" type="ORF">DES48_110109</name>
</gene>
<dbReference type="Pfam" id="PF00188">
    <property type="entry name" value="CAP"/>
    <property type="match status" value="1"/>
</dbReference>
<dbReference type="EMBL" id="QNRI01000010">
    <property type="protein sequence ID" value="RBO94622.1"/>
    <property type="molecule type" value="Genomic_DNA"/>
</dbReference>
<dbReference type="RefSeq" id="WP_113869832.1">
    <property type="nucleotide sequence ID" value="NZ_BAABQN010000009.1"/>
</dbReference>
<dbReference type="Gene3D" id="3.40.33.10">
    <property type="entry name" value="CAP"/>
    <property type="match status" value="1"/>
</dbReference>
<dbReference type="PANTHER" id="PTHR31157">
    <property type="entry name" value="SCP DOMAIN-CONTAINING PROTEIN"/>
    <property type="match status" value="1"/>
</dbReference>
<dbReference type="PANTHER" id="PTHR31157:SF1">
    <property type="entry name" value="SCP DOMAIN-CONTAINING PROTEIN"/>
    <property type="match status" value="1"/>
</dbReference>
<accession>A0A366DX27</accession>
<dbReference type="OrthoDB" id="9783944at2"/>
<evidence type="ECO:0000259" key="2">
    <source>
        <dbReference type="Pfam" id="PF14504"/>
    </source>
</evidence>
<feature type="domain" description="CAP-associated" evidence="2">
    <location>
        <begin position="108"/>
        <end position="245"/>
    </location>
</feature>
<evidence type="ECO:0000313" key="3">
    <source>
        <dbReference type="EMBL" id="RBO94622.1"/>
    </source>
</evidence>
<protein>
    <submittedName>
        <fullName evidence="3">Cysteine-rich secretory family protein</fullName>
    </submittedName>
</protein>
<keyword evidence="4" id="KW-1185">Reference proteome</keyword>
<evidence type="ECO:0000313" key="4">
    <source>
        <dbReference type="Proteomes" id="UP000252254"/>
    </source>
</evidence>
<dbReference type="STRING" id="200904.GCA_900168775_01315"/>
<dbReference type="CDD" id="cd05379">
    <property type="entry name" value="CAP_bacterial"/>
    <property type="match status" value="1"/>
</dbReference>
<organism evidence="3 4">
    <name type="scientific">Paraliobacillus ryukyuensis</name>
    <dbReference type="NCBI Taxonomy" id="200904"/>
    <lineage>
        <taxon>Bacteria</taxon>
        <taxon>Bacillati</taxon>
        <taxon>Bacillota</taxon>
        <taxon>Bacilli</taxon>
        <taxon>Bacillales</taxon>
        <taxon>Bacillaceae</taxon>
        <taxon>Paraliobacillus</taxon>
    </lineage>
</organism>
<dbReference type="Proteomes" id="UP000252254">
    <property type="component" value="Unassembled WGS sequence"/>
</dbReference>
<dbReference type="AlphaFoldDB" id="A0A366DX27"/>
<proteinExistence type="predicted"/>
<dbReference type="SUPFAM" id="SSF55797">
    <property type="entry name" value="PR-1-like"/>
    <property type="match status" value="1"/>
</dbReference>
<sequence>MAKLKFVIICLCFAGVFWYFYGNTLKENGIEATYHEIQGDVSALKETPFIQDTINTVQQGVHLLVQSIKDDKKDMANNTDEEATETNHDKLTLEQPKEQSFSIANIEIGDNRKAVEEQLGQPQRTTQNQYGAEWVSYHKDYHNFVMVTYDQADQVAGLYTNQSLLSSTYDLSFEDTMDDVLKQLEQPIESINKGLVNYQINGKDEYDMFHMNQNYITFFYDVHENHTITAVQIISETLENQKPSYFATPSKELRQGLEYQLFDLTNAARVEHGLNTLTWFDQAQQTVQDHSADMAKNNYFSHTNLQGQSPFDRLQLDGITFTMAGENLATGQPSSIFAHEGLMNSMGHRENILKPGFKMLTIGVAFNDENQPFYTENFITK</sequence>
<feature type="domain" description="SCP" evidence="1">
    <location>
        <begin position="262"/>
        <end position="375"/>
    </location>
</feature>
<evidence type="ECO:0000259" key="1">
    <source>
        <dbReference type="Pfam" id="PF00188"/>
    </source>
</evidence>
<dbReference type="Pfam" id="PF14504">
    <property type="entry name" value="CAP_assoc_N"/>
    <property type="match status" value="1"/>
</dbReference>
<dbReference type="InterPro" id="IPR035940">
    <property type="entry name" value="CAP_sf"/>
</dbReference>
<reference evidence="3 4" key="1">
    <citation type="submission" date="2018-06" db="EMBL/GenBank/DDBJ databases">
        <title>Genomic Encyclopedia of Type Strains, Phase IV (KMG-IV): sequencing the most valuable type-strain genomes for metagenomic binning, comparative biology and taxonomic classification.</title>
        <authorList>
            <person name="Goeker M."/>
        </authorList>
    </citation>
    <scope>NUCLEOTIDE SEQUENCE [LARGE SCALE GENOMIC DNA]</scope>
    <source>
        <strain evidence="3 4">DSM 15140</strain>
    </source>
</reference>
<comment type="caution">
    <text evidence="3">The sequence shown here is derived from an EMBL/GenBank/DDBJ whole genome shotgun (WGS) entry which is preliminary data.</text>
</comment>